<name>A0ABQ8TF69_PERAM</name>
<gene>
    <name evidence="1" type="ORF">ANN_06995</name>
</gene>
<evidence type="ECO:0000313" key="1">
    <source>
        <dbReference type="EMBL" id="KAJ4445194.1"/>
    </source>
</evidence>
<sequence length="154" mass="17146">MDLREVGYDDTGIILHRIGTDGFYEAAMNLRVSYMPFNQSDSLMADDGYCHHLCKLMEPVRYQWSISDIIVEIRNTAYYGVTGVAQSAEELACRSEVALGSGAYSVGSRPTSHSHQVHLSTCVDFGPAFIDIYDVVQRAATGGNQELELNLRRF</sequence>
<comment type="caution">
    <text evidence="1">The sequence shown here is derived from an EMBL/GenBank/DDBJ whole genome shotgun (WGS) entry which is preliminary data.</text>
</comment>
<protein>
    <submittedName>
        <fullName evidence="1">Uncharacterized protein</fullName>
    </submittedName>
</protein>
<accession>A0ABQ8TF69</accession>
<reference evidence="1 2" key="1">
    <citation type="journal article" date="2022" name="Allergy">
        <title>Genome assembly and annotation of Periplaneta americana reveal a comprehensive cockroach allergen profile.</title>
        <authorList>
            <person name="Wang L."/>
            <person name="Xiong Q."/>
            <person name="Saelim N."/>
            <person name="Wang L."/>
            <person name="Nong W."/>
            <person name="Wan A.T."/>
            <person name="Shi M."/>
            <person name="Liu X."/>
            <person name="Cao Q."/>
            <person name="Hui J.H.L."/>
            <person name="Sookrung N."/>
            <person name="Leung T.F."/>
            <person name="Tungtrongchitr A."/>
            <person name="Tsui S.K.W."/>
        </authorList>
    </citation>
    <scope>NUCLEOTIDE SEQUENCE [LARGE SCALE GENOMIC DNA]</scope>
    <source>
        <strain evidence="1">PWHHKU_190912</strain>
    </source>
</reference>
<dbReference type="EMBL" id="JAJSOF020000011">
    <property type="protein sequence ID" value="KAJ4445194.1"/>
    <property type="molecule type" value="Genomic_DNA"/>
</dbReference>
<proteinExistence type="predicted"/>
<evidence type="ECO:0000313" key="2">
    <source>
        <dbReference type="Proteomes" id="UP001148838"/>
    </source>
</evidence>
<dbReference type="Proteomes" id="UP001148838">
    <property type="component" value="Unassembled WGS sequence"/>
</dbReference>
<organism evidence="1 2">
    <name type="scientific">Periplaneta americana</name>
    <name type="common">American cockroach</name>
    <name type="synonym">Blatta americana</name>
    <dbReference type="NCBI Taxonomy" id="6978"/>
    <lineage>
        <taxon>Eukaryota</taxon>
        <taxon>Metazoa</taxon>
        <taxon>Ecdysozoa</taxon>
        <taxon>Arthropoda</taxon>
        <taxon>Hexapoda</taxon>
        <taxon>Insecta</taxon>
        <taxon>Pterygota</taxon>
        <taxon>Neoptera</taxon>
        <taxon>Polyneoptera</taxon>
        <taxon>Dictyoptera</taxon>
        <taxon>Blattodea</taxon>
        <taxon>Blattoidea</taxon>
        <taxon>Blattidae</taxon>
        <taxon>Blattinae</taxon>
        <taxon>Periplaneta</taxon>
    </lineage>
</organism>
<keyword evidence="2" id="KW-1185">Reference proteome</keyword>